<organism evidence="3 4">
    <name type="scientific">Shinella lacus</name>
    <dbReference type="NCBI Taxonomy" id="2654216"/>
    <lineage>
        <taxon>Bacteria</taxon>
        <taxon>Pseudomonadati</taxon>
        <taxon>Pseudomonadota</taxon>
        <taxon>Alphaproteobacteria</taxon>
        <taxon>Hyphomicrobiales</taxon>
        <taxon>Rhizobiaceae</taxon>
        <taxon>Shinella</taxon>
    </lineage>
</organism>
<keyword evidence="3" id="KW-0378">Hydrolase</keyword>
<reference evidence="3" key="1">
    <citation type="submission" date="2021-07" db="EMBL/GenBank/DDBJ databases">
        <title>Shinella sp. nov., a novel member of the genus Shinella from water.</title>
        <authorList>
            <person name="Deng Y."/>
        </authorList>
    </citation>
    <scope>NUCLEOTIDE SEQUENCE</scope>
    <source>
        <strain evidence="3">CPCC 100929</strain>
    </source>
</reference>
<proteinExistence type="predicted"/>
<dbReference type="Pfam" id="PF00561">
    <property type="entry name" value="Abhydrolase_1"/>
    <property type="match status" value="1"/>
</dbReference>
<dbReference type="PANTHER" id="PTHR46331:SF2">
    <property type="entry name" value="VALACYCLOVIR HYDROLASE"/>
    <property type="match status" value="1"/>
</dbReference>
<comment type="caution">
    <text evidence="3">The sequence shown here is derived from an EMBL/GenBank/DDBJ whole genome shotgun (WGS) entry which is preliminary data.</text>
</comment>
<sequence>MPKMTIITLVTAALAAFVPAAAVVAEEIKENPLQGEAGVPDKAGHLEVNGINYYYEIRGEGEPLLLLHGGLGQIEMFGANLKTLQDKRQVIGVDLQGHGRTPLGSRPIDIPAIGADMAELVEKLGYDKVDVLGYSFGGGVALQMAAQAPDKVRRLVIASAPFARNGFFPEMLPQQAAVSGAMAEMMKETPMYKSYAAVAPDVSEFPKLLDAMGAAMRGDYDASDAVAKLSMPVMLIFGDSDMIRPEHIVEFYQKLGGGLRDAGWMRENMAKNRLAILPGLTHYETFAAPALVSTALPFLNGETNTQSWAGQVDNN</sequence>
<dbReference type="RefSeq" id="WP_256116136.1">
    <property type="nucleotide sequence ID" value="NZ_WHSB02000002.1"/>
</dbReference>
<dbReference type="Proteomes" id="UP000996601">
    <property type="component" value="Unassembled WGS sequence"/>
</dbReference>
<feature type="chain" id="PRO_5046860895" evidence="1">
    <location>
        <begin position="23"/>
        <end position="315"/>
    </location>
</feature>
<keyword evidence="4" id="KW-1185">Reference proteome</keyword>
<dbReference type="Gene3D" id="3.40.50.1820">
    <property type="entry name" value="alpha/beta hydrolase"/>
    <property type="match status" value="1"/>
</dbReference>
<dbReference type="PANTHER" id="PTHR46331">
    <property type="entry name" value="VALACYCLOVIR HYDROLASE"/>
    <property type="match status" value="1"/>
</dbReference>
<gene>
    <name evidence="3" type="ORF">GB927_007955</name>
</gene>
<feature type="domain" description="AB hydrolase-1" evidence="2">
    <location>
        <begin position="63"/>
        <end position="178"/>
    </location>
</feature>
<dbReference type="InterPro" id="IPR000073">
    <property type="entry name" value="AB_hydrolase_1"/>
</dbReference>
<accession>A0ABT1R469</accession>
<dbReference type="SUPFAM" id="SSF53474">
    <property type="entry name" value="alpha/beta-Hydrolases"/>
    <property type="match status" value="1"/>
</dbReference>
<protein>
    <submittedName>
        <fullName evidence="3">Alpha/beta hydrolase</fullName>
    </submittedName>
</protein>
<dbReference type="InterPro" id="IPR029058">
    <property type="entry name" value="AB_hydrolase_fold"/>
</dbReference>
<evidence type="ECO:0000313" key="4">
    <source>
        <dbReference type="Proteomes" id="UP000996601"/>
    </source>
</evidence>
<feature type="signal peptide" evidence="1">
    <location>
        <begin position="1"/>
        <end position="22"/>
    </location>
</feature>
<keyword evidence="1" id="KW-0732">Signal</keyword>
<evidence type="ECO:0000313" key="3">
    <source>
        <dbReference type="EMBL" id="MCQ4629961.1"/>
    </source>
</evidence>
<name>A0ABT1R469_9HYPH</name>
<dbReference type="PRINTS" id="PR00111">
    <property type="entry name" value="ABHYDROLASE"/>
</dbReference>
<evidence type="ECO:0000256" key="1">
    <source>
        <dbReference type="SAM" id="SignalP"/>
    </source>
</evidence>
<dbReference type="EMBL" id="WHSB02000002">
    <property type="protein sequence ID" value="MCQ4629961.1"/>
    <property type="molecule type" value="Genomic_DNA"/>
</dbReference>
<dbReference type="GO" id="GO:0016787">
    <property type="term" value="F:hydrolase activity"/>
    <property type="evidence" value="ECO:0007669"/>
    <property type="project" value="UniProtKB-KW"/>
</dbReference>
<evidence type="ECO:0000259" key="2">
    <source>
        <dbReference type="Pfam" id="PF00561"/>
    </source>
</evidence>